<dbReference type="SFLD" id="SFLDG01389">
    <property type="entry name" value="menaquinone_synthsis_involved"/>
    <property type="match status" value="1"/>
</dbReference>
<comment type="similarity">
    <text evidence="4">In the C-terminal section; belongs to the radical SAM superfamily. CofH family.</text>
</comment>
<accession>A0A160TTZ2</accession>
<dbReference type="AlphaFoldDB" id="A0A160TTZ2"/>
<comment type="catalytic activity">
    <reaction evidence="16">
        <text>5-amino-6-(D-ribitylamino)uracil + L-tyrosine + S-adenosyl-L-methionine = 5-amino-5-(4-hydroxybenzyl)-6-(D-ribitylimino)-5,6-dihydrouracil + 2-iminoacetate + 5'-deoxyadenosine + L-methionine + H(+)</text>
        <dbReference type="Rhea" id="RHEA:55200"/>
        <dbReference type="ChEBI" id="CHEBI:15378"/>
        <dbReference type="ChEBI" id="CHEBI:15934"/>
        <dbReference type="ChEBI" id="CHEBI:17319"/>
        <dbReference type="ChEBI" id="CHEBI:57844"/>
        <dbReference type="ChEBI" id="CHEBI:58315"/>
        <dbReference type="ChEBI" id="CHEBI:59789"/>
        <dbReference type="ChEBI" id="CHEBI:77846"/>
        <dbReference type="ChEBI" id="CHEBI:85936"/>
        <dbReference type="EC" id="2.5.1.147"/>
    </reaction>
</comment>
<dbReference type="HAMAP" id="MF_01612">
    <property type="entry name" value="FO_synth_sub2"/>
    <property type="match status" value="1"/>
</dbReference>
<dbReference type="SFLD" id="SFLDF00343">
    <property type="entry name" value="aminofutalosine_synthase_(mqnE"/>
    <property type="match status" value="1"/>
</dbReference>
<dbReference type="InterPro" id="IPR019940">
    <property type="entry name" value="CofH_family"/>
</dbReference>
<dbReference type="Gene3D" id="3.20.20.70">
    <property type="entry name" value="Aldolase class I"/>
    <property type="match status" value="2"/>
</dbReference>
<dbReference type="SFLD" id="SFLDF00294">
    <property type="entry name" value="7_8-didemethyl-8-hydroxy-5-dea"/>
    <property type="match status" value="1"/>
</dbReference>
<comment type="cofactor">
    <cofactor evidence="1">
        <name>[4Fe-4S] cluster</name>
        <dbReference type="ChEBI" id="CHEBI:49883"/>
    </cofactor>
</comment>
<evidence type="ECO:0000259" key="18">
    <source>
        <dbReference type="PROSITE" id="PS51918"/>
    </source>
</evidence>
<dbReference type="InterPro" id="IPR058240">
    <property type="entry name" value="rSAM_sf"/>
</dbReference>
<dbReference type="GO" id="GO:0141093">
    <property type="term" value="F:5-amino-6-(D-ribitylamino)uracil--L-tyrosine 4-hydroxyphenyl transferase activity"/>
    <property type="evidence" value="ECO:0007669"/>
    <property type="project" value="UniProtKB-EC"/>
</dbReference>
<evidence type="ECO:0000256" key="7">
    <source>
        <dbReference type="ARBA" id="ARBA00012289"/>
    </source>
</evidence>
<dbReference type="SFLD" id="SFLDG01388">
    <property type="entry name" value="7_8-didemethyl-8-hydroxy-5-dea"/>
    <property type="match status" value="2"/>
</dbReference>
<dbReference type="PROSITE" id="PS51918">
    <property type="entry name" value="RADICAL_SAM"/>
    <property type="match status" value="2"/>
</dbReference>
<comment type="function">
    <text evidence="2">Catalyzes the radical-mediated synthesis of 7,8-didemethyl-8-hydroxy-5-deazariboflavin (FO) from 5-amino-6-(D-ribitylamino)uracil and L-tyrosine.</text>
</comment>
<dbReference type="EC" id="2.5.1.147" evidence="7"/>
<evidence type="ECO:0000256" key="14">
    <source>
        <dbReference type="ARBA" id="ARBA00023014"/>
    </source>
</evidence>
<dbReference type="InterPro" id="IPR034405">
    <property type="entry name" value="F420"/>
</dbReference>
<dbReference type="InterPro" id="IPR007197">
    <property type="entry name" value="rSAM"/>
</dbReference>
<dbReference type="HAMAP" id="MF_01611">
    <property type="entry name" value="FO_synth_sub1"/>
    <property type="match status" value="1"/>
</dbReference>
<dbReference type="Pfam" id="PF19288">
    <property type="entry name" value="CofH_C"/>
    <property type="match status" value="1"/>
</dbReference>
<evidence type="ECO:0000256" key="13">
    <source>
        <dbReference type="ARBA" id="ARBA00023004"/>
    </source>
</evidence>
<feature type="domain" description="Radical SAM core" evidence="18">
    <location>
        <begin position="460"/>
        <end position="699"/>
    </location>
</feature>
<evidence type="ECO:0000256" key="2">
    <source>
        <dbReference type="ARBA" id="ARBA00003692"/>
    </source>
</evidence>
<evidence type="ECO:0000256" key="17">
    <source>
        <dbReference type="ARBA" id="ARBA00048974"/>
    </source>
</evidence>
<dbReference type="NCBIfam" id="TIGR03550">
    <property type="entry name" value="F420_cofG"/>
    <property type="match status" value="1"/>
</dbReference>
<dbReference type="InterPro" id="IPR020050">
    <property type="entry name" value="FO_synthase_su2"/>
</dbReference>
<evidence type="ECO:0000256" key="8">
    <source>
        <dbReference type="ARBA" id="ARBA00022220"/>
    </source>
</evidence>
<feature type="domain" description="Radical SAM core" evidence="18">
    <location>
        <begin position="49"/>
        <end position="296"/>
    </location>
</feature>
<reference evidence="19" key="1">
    <citation type="submission" date="2015-10" db="EMBL/GenBank/DDBJ databases">
        <authorList>
            <person name="Gilbert D.G."/>
        </authorList>
    </citation>
    <scope>NUCLEOTIDE SEQUENCE</scope>
</reference>
<dbReference type="SMART" id="SM00729">
    <property type="entry name" value="Elp3"/>
    <property type="match status" value="2"/>
</dbReference>
<dbReference type="NCBIfam" id="NF005609">
    <property type="entry name" value="PRK07360.1"/>
    <property type="match status" value="1"/>
</dbReference>
<keyword evidence="12" id="KW-0479">Metal-binding</keyword>
<dbReference type="InterPro" id="IPR045567">
    <property type="entry name" value="CofH/MnqC-like_C"/>
</dbReference>
<protein>
    <recommendedName>
        <fullName evidence="8">FO synthase</fullName>
        <ecNumber evidence="7">2.5.1.147</ecNumber>
        <ecNumber evidence="6">4.3.1.32</ecNumber>
    </recommendedName>
</protein>
<dbReference type="SFLD" id="SFLDG01064">
    <property type="entry name" value="F420__menaquinone_cofactor_bio"/>
    <property type="match status" value="3"/>
</dbReference>
<dbReference type="SFLD" id="SFLDS00029">
    <property type="entry name" value="Radical_SAM"/>
    <property type="match status" value="3"/>
</dbReference>
<dbReference type="GO" id="GO:0051539">
    <property type="term" value="F:4 iron, 4 sulfur cluster binding"/>
    <property type="evidence" value="ECO:0007669"/>
    <property type="project" value="UniProtKB-KW"/>
</dbReference>
<dbReference type="NCBIfam" id="NF004884">
    <property type="entry name" value="PRK06245.1"/>
    <property type="match status" value="1"/>
</dbReference>
<dbReference type="UniPathway" id="UPA00072"/>
<keyword evidence="11" id="KW-0949">S-adenosyl-L-methionine</keyword>
<sequence>MTGPSLILDRFWSRRPGPEEALALAEVPVGSSLLELAAALRDQNFGSLVTYSPKVFVPLTELCRDVCHYCTFAKRPRQLSNVYLTEHQVLDIAGRGARAGCHEVLFTLGDKPESRYRAAREALHALGCETTVDYLLRMAARVVEQTGLLPHINAGILSADQMAALKEVSVSQGIMLESASARLAAPGGPHHGSPDKDPAIRLENIELAGKLKVPFTTGILVGIGETRQERIESLLALRELHDRYGHIQEVIIQPFRPKPGTLMADQIGADDDELKWSIAVARIIFGPEMSIQAPPNLSPDSEIELIAAGINDFGGVSPVTPDHVNPEAPWPELAVLKKNTEQANKVLVARLPIYPRYLSAGSGWVSSSIADDLLRHVDASGLARTDSWVPGELTEAPFGVGQFKKVHKGSYIGRIEKRLDQGLELSETDIVQLFNARGSEFDEVCHFADDLRRSAVGDTVTYVVNRNINYTNICTYRCGFCAFSKGSTLKGLRDKAYVLDLTEIVRRAEEAWERGATEVCLQGGIHPEFTGETYLEICRAIRFALPDMHIHAFSPLEIQQGAATLGISVRSFLTKLKESGLSTLPGTAAEILDDEVRRIICPDKLTTSEWLEIVETAHKLDMPTTATIMFGHVDQPHHWARHLCRVRDLQIRSNGFTEFVPLPFIHQEAPLYRRDSCRQGPTFRETVLMHAVSRIVLHRHISNIQASWTKMGRSGIAQLLNAGVNDLGGTLMNESISRAAGTRNGQELPPQEMDQLIASVGREPLQRTTLYGRPIGDRVQFSYQAKPLKELHLGTVSRSVAAPQSTA</sequence>
<name>A0A160TTZ2_9ZZZZ</name>
<evidence type="ECO:0000256" key="12">
    <source>
        <dbReference type="ARBA" id="ARBA00022723"/>
    </source>
</evidence>
<dbReference type="NCBIfam" id="TIGR03551">
    <property type="entry name" value="F420_cofH"/>
    <property type="match status" value="1"/>
</dbReference>
<evidence type="ECO:0000256" key="9">
    <source>
        <dbReference type="ARBA" id="ARBA00022485"/>
    </source>
</evidence>
<dbReference type="PANTHER" id="PTHR43076:SF1">
    <property type="entry name" value="LIPOYL SYNTHASE 2"/>
    <property type="match status" value="1"/>
</dbReference>
<comment type="similarity">
    <text evidence="5">In the N-terminal section; belongs to the radical SAM superfamily. CofG family.</text>
</comment>
<keyword evidence="9" id="KW-0004">4Fe-4S</keyword>
<keyword evidence="14" id="KW-0411">Iron-sulfur</keyword>
<dbReference type="InterPro" id="IPR013785">
    <property type="entry name" value="Aldolase_TIM"/>
</dbReference>
<dbReference type="InterPro" id="IPR019939">
    <property type="entry name" value="CofG_family"/>
</dbReference>
<evidence type="ECO:0000256" key="15">
    <source>
        <dbReference type="ARBA" id="ARBA00023239"/>
    </source>
</evidence>
<evidence type="ECO:0000313" key="19">
    <source>
        <dbReference type="EMBL" id="CUS54703.1"/>
    </source>
</evidence>
<keyword evidence="15" id="KW-0456">Lyase</keyword>
<evidence type="ECO:0000256" key="11">
    <source>
        <dbReference type="ARBA" id="ARBA00022691"/>
    </source>
</evidence>
<evidence type="ECO:0000256" key="4">
    <source>
        <dbReference type="ARBA" id="ARBA00010051"/>
    </source>
</evidence>
<keyword evidence="13" id="KW-0408">Iron</keyword>
<dbReference type="GO" id="GO:0044689">
    <property type="term" value="F:7,8-didemethyl-8-hydroxy-5-deazariboflavin synthase activity"/>
    <property type="evidence" value="ECO:0007669"/>
    <property type="project" value="UniProtKB-EC"/>
</dbReference>
<dbReference type="EC" id="4.3.1.32" evidence="6"/>
<gene>
    <name evidence="19" type="ORF">MGWOODY_XGa924</name>
</gene>
<dbReference type="CDD" id="cd01335">
    <property type="entry name" value="Radical_SAM"/>
    <property type="match status" value="2"/>
</dbReference>
<evidence type="ECO:0000256" key="1">
    <source>
        <dbReference type="ARBA" id="ARBA00001966"/>
    </source>
</evidence>
<organism evidence="19">
    <name type="scientific">hydrothermal vent metagenome</name>
    <dbReference type="NCBI Taxonomy" id="652676"/>
    <lineage>
        <taxon>unclassified sequences</taxon>
        <taxon>metagenomes</taxon>
        <taxon>ecological metagenomes</taxon>
    </lineage>
</organism>
<comment type="catalytic activity">
    <reaction evidence="17">
        <text>5-amino-5-(4-hydroxybenzyl)-6-(D-ribitylimino)-5,6-dihydrouracil + S-adenosyl-L-methionine = 7,8-didemethyl-8-hydroxy-5-deazariboflavin + 5'-deoxyadenosine + L-methionine + NH4(+) + H(+)</text>
        <dbReference type="Rhea" id="RHEA:55204"/>
        <dbReference type="ChEBI" id="CHEBI:15378"/>
        <dbReference type="ChEBI" id="CHEBI:17319"/>
        <dbReference type="ChEBI" id="CHEBI:28938"/>
        <dbReference type="ChEBI" id="CHEBI:57844"/>
        <dbReference type="ChEBI" id="CHEBI:59789"/>
        <dbReference type="ChEBI" id="CHEBI:59904"/>
        <dbReference type="ChEBI" id="CHEBI:85936"/>
        <dbReference type="EC" id="4.3.1.32"/>
    </reaction>
</comment>
<dbReference type="InterPro" id="IPR006638">
    <property type="entry name" value="Elp3/MiaA/NifB-like_rSAM"/>
</dbReference>
<dbReference type="Pfam" id="PF04055">
    <property type="entry name" value="Radical_SAM"/>
    <property type="match status" value="2"/>
</dbReference>
<dbReference type="GO" id="GO:0046872">
    <property type="term" value="F:metal ion binding"/>
    <property type="evidence" value="ECO:0007669"/>
    <property type="project" value="UniProtKB-KW"/>
</dbReference>
<evidence type="ECO:0000256" key="16">
    <source>
        <dbReference type="ARBA" id="ARBA00048468"/>
    </source>
</evidence>
<dbReference type="EMBL" id="CZRL01000104">
    <property type="protein sequence ID" value="CUS54703.1"/>
    <property type="molecule type" value="Genomic_DNA"/>
</dbReference>
<evidence type="ECO:0000256" key="10">
    <source>
        <dbReference type="ARBA" id="ARBA00022679"/>
    </source>
</evidence>
<comment type="pathway">
    <text evidence="3">Cofactor biosynthesis; coenzyme F0 biosynthesis.</text>
</comment>
<dbReference type="NCBIfam" id="TIGR00423">
    <property type="entry name" value="CofH family radical SAM protein"/>
    <property type="match status" value="1"/>
</dbReference>
<dbReference type="SUPFAM" id="SSF102114">
    <property type="entry name" value="Radical SAM enzymes"/>
    <property type="match status" value="2"/>
</dbReference>
<evidence type="ECO:0000256" key="3">
    <source>
        <dbReference type="ARBA" id="ARBA00004712"/>
    </source>
</evidence>
<evidence type="ECO:0000256" key="5">
    <source>
        <dbReference type="ARBA" id="ARBA00010826"/>
    </source>
</evidence>
<keyword evidence="10" id="KW-0808">Transferase</keyword>
<dbReference type="PANTHER" id="PTHR43076">
    <property type="entry name" value="FO SYNTHASE (COFH)"/>
    <property type="match status" value="1"/>
</dbReference>
<proteinExistence type="inferred from homology"/>
<evidence type="ECO:0000256" key="6">
    <source>
        <dbReference type="ARBA" id="ARBA00012126"/>
    </source>
</evidence>